<protein>
    <submittedName>
        <fullName evidence="4">DUF3971 domain-containing protein</fullName>
    </submittedName>
</protein>
<keyword evidence="2" id="KW-0472">Membrane</keyword>
<evidence type="ECO:0000313" key="4">
    <source>
        <dbReference type="EMBL" id="MFC7334451.1"/>
    </source>
</evidence>
<evidence type="ECO:0000256" key="1">
    <source>
        <dbReference type="SAM" id="MobiDB-lite"/>
    </source>
</evidence>
<comment type="caution">
    <text evidence="4">The sequence shown here is derived from an EMBL/GenBank/DDBJ whole genome shotgun (WGS) entry which is preliminary data.</text>
</comment>
<feature type="compositionally biased region" description="Low complexity" evidence="1">
    <location>
        <begin position="1052"/>
        <end position="1066"/>
    </location>
</feature>
<keyword evidence="2" id="KW-0812">Transmembrane</keyword>
<dbReference type="Proteomes" id="UP001596456">
    <property type="component" value="Unassembled WGS sequence"/>
</dbReference>
<feature type="domain" description="YhdP central" evidence="3">
    <location>
        <begin position="272"/>
        <end position="538"/>
    </location>
</feature>
<dbReference type="RefSeq" id="WP_377360009.1">
    <property type="nucleotide sequence ID" value="NZ_JBHTCM010000016.1"/>
</dbReference>
<dbReference type="InterPro" id="IPR025263">
    <property type="entry name" value="YhdP_central"/>
</dbReference>
<reference evidence="5" key="1">
    <citation type="journal article" date="2019" name="Int. J. Syst. Evol. Microbiol.">
        <title>The Global Catalogue of Microorganisms (GCM) 10K type strain sequencing project: providing services to taxonomists for standard genome sequencing and annotation.</title>
        <authorList>
            <consortium name="The Broad Institute Genomics Platform"/>
            <consortium name="The Broad Institute Genome Sequencing Center for Infectious Disease"/>
            <person name="Wu L."/>
            <person name="Ma J."/>
        </authorList>
    </citation>
    <scope>NUCLEOTIDE SEQUENCE [LARGE SCALE GENOMIC DNA]</scope>
    <source>
        <strain evidence="5">CGMCC 1.16275</strain>
    </source>
</reference>
<feature type="transmembrane region" description="Helical" evidence="2">
    <location>
        <begin position="7"/>
        <end position="29"/>
    </location>
</feature>
<evidence type="ECO:0000313" key="5">
    <source>
        <dbReference type="Proteomes" id="UP001596456"/>
    </source>
</evidence>
<gene>
    <name evidence="4" type="ORF">ACFQPS_14880</name>
</gene>
<feature type="region of interest" description="Disordered" evidence="1">
    <location>
        <begin position="1031"/>
        <end position="1066"/>
    </location>
</feature>
<sequence>MIRHFSLVVLEIAAGLLLVLMLGVGLVGWRLTQGPLEVAALTPYLEQALNENAPVRAEIGSTVLSWAGFGAPLEVKAVDVVAYGRSGSAVASLPELKLQFSLPAALRGRAALTRFELVRPWLKVLRTEDGSFTLDIRNEDLAAEEGAGEAIAAELLESLRRPPDLLDPLGAITELRISEARLQVEDQRRNLTWSAPRLDLSLLRDAGGITGEAGLDLELSGRTNHLQVSIAYTFADGHLEMQSRFDAVRPADFSQIAPVLEPLQALDVSFSGTAAAAFSADLKPLHVSLALTGGAGRLILPDQLPAPVAFDHVQLLGRLLEGGRRLDVDRFELDLGRPKLTAAGSVRRGDEALTLTLRTELVKLTAEDLARYWPPSLKPKARTWMVENLTRGSYDRTEFELEATAPADDPAALEPTRMQGRFAFSGFDVRYMETLPPVTGVSGTAVFDGRAFDIRLGAGRLKDMTLGPSSTVQIYNLEGDPEFIDIDVAVSGPVSSALEVLDHEPLRYAQKVNLDPRSVGGTADLRLRFDFPLLGDLEWEEVTMQTSGTLAGVKVAGIVPDITGTEGRFDIVVTPKDLRLAGTALLNGVPSAIEWQEFFPKAAPVGTRVRIKAAPDDGGRAALGLDFPEWLNGPAAVDMTYEKTDRGAESIVADLDLTESVLRIDPLHWRKPAGLPGRGALRVEFVGGKPVHLPRLTVQTAELAAAGRLDLRPQDYGIARLVLDTFRLGETDARMVLEGRPKDGLAIDLRGRSFDARPLREDDKDGAAGDDGAEPVRPLEITFDLDRIVMGDEGQALRAAKGSASRTEAGWRSAVLDARVGDTGSLKVRYSPEGDRLALAMESDDAGAALRELGILSQIRGGTLSVTGHSTPGDARETVAGRIDLRDYEVKDAPVLARLLSAASPRGFADFLGGQPISFSRLVGDFRWHRRGISFREVRTSGSAVGLTLEGDIDIKDGVAALQGTIVPFSTVNRLIGAIPLVGGLLVGGEGQGLFAATYSVKGPLGDPQIGVNPLAVLAPGFLRNLFFMPEPAGENAEPSPTPPADGKAGGEARSGAAGSPATPPK</sequence>
<name>A0ABW2KYR6_9PROT</name>
<dbReference type="EMBL" id="JBHTCM010000016">
    <property type="protein sequence ID" value="MFC7334451.1"/>
    <property type="molecule type" value="Genomic_DNA"/>
</dbReference>
<proteinExistence type="predicted"/>
<dbReference type="Pfam" id="PF13116">
    <property type="entry name" value="YhdP"/>
    <property type="match status" value="1"/>
</dbReference>
<organism evidence="4 5">
    <name type="scientific">Rhodocista pekingensis</name>
    <dbReference type="NCBI Taxonomy" id="201185"/>
    <lineage>
        <taxon>Bacteria</taxon>
        <taxon>Pseudomonadati</taxon>
        <taxon>Pseudomonadota</taxon>
        <taxon>Alphaproteobacteria</taxon>
        <taxon>Rhodospirillales</taxon>
        <taxon>Azospirillaceae</taxon>
        <taxon>Rhodocista</taxon>
    </lineage>
</organism>
<evidence type="ECO:0000259" key="3">
    <source>
        <dbReference type="Pfam" id="PF13116"/>
    </source>
</evidence>
<keyword evidence="5" id="KW-1185">Reference proteome</keyword>
<accession>A0ABW2KYR6</accession>
<keyword evidence="2" id="KW-1133">Transmembrane helix</keyword>
<evidence type="ECO:0000256" key="2">
    <source>
        <dbReference type="SAM" id="Phobius"/>
    </source>
</evidence>